<dbReference type="SUPFAM" id="SSF53448">
    <property type="entry name" value="Nucleotide-diphospho-sugar transferases"/>
    <property type="match status" value="1"/>
</dbReference>
<dbReference type="AlphaFoldDB" id="A0A1R3Y6F9"/>
<organism evidence="2">
    <name type="scientific">Listeria monocytogenes</name>
    <dbReference type="NCBI Taxonomy" id="1639"/>
    <lineage>
        <taxon>Bacteria</taxon>
        <taxon>Bacillati</taxon>
        <taxon>Bacillota</taxon>
        <taxon>Bacilli</taxon>
        <taxon>Bacillales</taxon>
        <taxon>Listeriaceae</taxon>
        <taxon>Listeria</taxon>
    </lineage>
</organism>
<dbReference type="PANTHER" id="PTHR48090">
    <property type="entry name" value="UNDECAPRENYL-PHOSPHATE 4-DEOXY-4-FORMAMIDO-L-ARABINOSE TRANSFERASE-RELATED"/>
    <property type="match status" value="1"/>
</dbReference>
<keyword evidence="2" id="KW-0808">Transferase</keyword>
<gene>
    <name evidence="2" type="primary">lmo2550</name>
</gene>
<evidence type="ECO:0000259" key="1">
    <source>
        <dbReference type="Pfam" id="PF00535"/>
    </source>
</evidence>
<dbReference type="InterPro" id="IPR029044">
    <property type="entry name" value="Nucleotide-diphossugar_trans"/>
</dbReference>
<feature type="domain" description="Glycosyltransferase 2-like" evidence="1">
    <location>
        <begin position="6"/>
        <end position="110"/>
    </location>
</feature>
<dbReference type="CDD" id="cd04187">
    <property type="entry name" value="DPM1_like_bac"/>
    <property type="match status" value="1"/>
</dbReference>
<dbReference type="GO" id="GO:0005886">
    <property type="term" value="C:plasma membrane"/>
    <property type="evidence" value="ECO:0007669"/>
    <property type="project" value="TreeGrafter"/>
</dbReference>
<dbReference type="EMBL" id="LT716888">
    <property type="protein sequence ID" value="SIW59265.1"/>
    <property type="molecule type" value="Genomic_DNA"/>
</dbReference>
<dbReference type="GO" id="GO:0016740">
    <property type="term" value="F:transferase activity"/>
    <property type="evidence" value="ECO:0007669"/>
    <property type="project" value="UniProtKB-KW"/>
</dbReference>
<evidence type="ECO:0000313" key="3">
    <source>
        <dbReference type="EMBL" id="SIW59265.1"/>
    </source>
</evidence>
<name>A0A1R3Y6F9_LISMN</name>
<dbReference type="EMBL" id="LT716887">
    <property type="protein sequence ID" value="SIW59264.1"/>
    <property type="molecule type" value="Genomic_DNA"/>
</dbReference>
<evidence type="ECO:0000313" key="2">
    <source>
        <dbReference type="EMBL" id="SIW59264.1"/>
    </source>
</evidence>
<protein>
    <submittedName>
        <fullName evidence="2">Glycosyltransferase</fullName>
    </submittedName>
</protein>
<proteinExistence type="predicted"/>
<dbReference type="Gene3D" id="3.90.550.10">
    <property type="entry name" value="Spore Coat Polysaccharide Biosynthesis Protein SpsA, Chain A"/>
    <property type="match status" value="1"/>
</dbReference>
<dbReference type="Pfam" id="PF00535">
    <property type="entry name" value="Glycos_transf_2"/>
    <property type="match status" value="1"/>
</dbReference>
<dbReference type="InterPro" id="IPR001173">
    <property type="entry name" value="Glyco_trans_2-like"/>
</dbReference>
<reference evidence="2" key="1">
    <citation type="submission" date="2017-01" db="EMBL/GenBank/DDBJ databases">
        <title>Polymorphism of lmo2549 and lmo2550 genes in L. monocytogenes serotype 1 / 2a strains isolated predominantly from seafood industry.</title>
        <authorList>
            <person name="Brauge T."/>
            <person name="Midelet-Bourdin G."/>
        </authorList>
    </citation>
    <scope>NUCLEOTIDE SEQUENCE</scope>
    <source>
        <strain evidence="2">B7681 P1</strain>
        <strain evidence="3">CS5d</strain>
    </source>
</reference>
<accession>A0A1R3Y6F9</accession>
<sequence length="113" mass="12856">MKLITISVPAYNEQESITTLYETIVNVMDSIKDKYTFELLFINDGSKDKTLEIVKQLHKEDNRVGFVDLSRNYGKEIAMAAGFDYAKGDAVITMDADLQHPPELIKEMMNYGN</sequence>
<dbReference type="InterPro" id="IPR050256">
    <property type="entry name" value="Glycosyltransferase_2"/>
</dbReference>
<dbReference type="PANTHER" id="PTHR48090:SF8">
    <property type="entry name" value="GLYCOSYLTRANSFERASE CSBB-RELATED"/>
    <property type="match status" value="1"/>
</dbReference>